<protein>
    <submittedName>
        <fullName evidence="1">Uncharacterized protein</fullName>
    </submittedName>
</protein>
<proteinExistence type="predicted"/>
<dbReference type="RefSeq" id="WP_153413683.1">
    <property type="nucleotide sequence ID" value="NZ_WISB01000140.1"/>
</dbReference>
<evidence type="ECO:0000313" key="1">
    <source>
        <dbReference type="EMBL" id="MQW72198.1"/>
    </source>
</evidence>
<dbReference type="AlphaFoldDB" id="A0A6G1WR40"/>
<comment type="caution">
    <text evidence="1">The sequence shown here is derived from an EMBL/GenBank/DDBJ whole genome shotgun (WGS) entry which is preliminary data.</text>
</comment>
<dbReference type="EMBL" id="WISB01000140">
    <property type="protein sequence ID" value="MQW72198.1"/>
    <property type="molecule type" value="Genomic_DNA"/>
</dbReference>
<accession>A0A6G1WR40</accession>
<name>A0A6G1WR40_9HYPH</name>
<organism evidence="1">
    <name type="scientific">Sinorhizobium medicae</name>
    <dbReference type="NCBI Taxonomy" id="110321"/>
    <lineage>
        <taxon>Bacteria</taxon>
        <taxon>Pseudomonadati</taxon>
        <taxon>Pseudomonadota</taxon>
        <taxon>Alphaproteobacteria</taxon>
        <taxon>Hyphomicrobiales</taxon>
        <taxon>Rhizobiaceae</taxon>
        <taxon>Sinorhizobium/Ensifer group</taxon>
        <taxon>Sinorhizobium</taxon>
    </lineage>
</organism>
<sequence length="74" mass="8374">MPLTDEKIRCNPALDCFAAVFGLNITILHHADALSRAARWEASHSKVTPLIFRLWLADTTLIQCLGLMLSRRRI</sequence>
<gene>
    <name evidence="1" type="ORF">GHJ91_24395</name>
</gene>
<reference evidence="1" key="1">
    <citation type="journal article" date="2013" name="Genome Biol.">
        <title>Comparative genomics of the core and accessory genomes of 48 Sinorhizobium strains comprising five genospecies.</title>
        <authorList>
            <person name="Sugawara M."/>
            <person name="Epstein B."/>
            <person name="Badgley B.D."/>
            <person name="Unno T."/>
            <person name="Xu L."/>
            <person name="Reese J."/>
            <person name="Gyaneshwar P."/>
            <person name="Denny R."/>
            <person name="Mudge J."/>
            <person name="Bharti A.K."/>
            <person name="Farmer A.D."/>
            <person name="May G.D."/>
            <person name="Woodward J.E."/>
            <person name="Medigue C."/>
            <person name="Vallenet D."/>
            <person name="Lajus A."/>
            <person name="Rouy Z."/>
            <person name="Martinez-Vaz B."/>
            <person name="Tiffin P."/>
            <person name="Young N.D."/>
            <person name="Sadowsky M.J."/>
        </authorList>
    </citation>
    <scope>NUCLEOTIDE SEQUENCE</scope>
    <source>
        <strain evidence="1">M1</strain>
    </source>
</reference>